<evidence type="ECO:0000256" key="1">
    <source>
        <dbReference type="SAM" id="Coils"/>
    </source>
</evidence>
<dbReference type="Proteomes" id="UP000177876">
    <property type="component" value="Unassembled WGS sequence"/>
</dbReference>
<reference evidence="2 3" key="1">
    <citation type="journal article" date="2016" name="Nat. Commun.">
        <title>Thousands of microbial genomes shed light on interconnected biogeochemical processes in an aquifer system.</title>
        <authorList>
            <person name="Anantharaman K."/>
            <person name="Brown C.T."/>
            <person name="Hug L.A."/>
            <person name="Sharon I."/>
            <person name="Castelle C.J."/>
            <person name="Probst A.J."/>
            <person name="Thomas B.C."/>
            <person name="Singh A."/>
            <person name="Wilkins M.J."/>
            <person name="Karaoz U."/>
            <person name="Brodie E.L."/>
            <person name="Williams K.H."/>
            <person name="Hubbard S.S."/>
            <person name="Banfield J.F."/>
        </authorList>
    </citation>
    <scope>NUCLEOTIDE SEQUENCE [LARGE SCALE GENOMIC DNA]</scope>
</reference>
<keyword evidence="1" id="KW-0175">Coiled coil</keyword>
<comment type="caution">
    <text evidence="2">The sequence shown here is derived from an EMBL/GenBank/DDBJ whole genome shotgun (WGS) entry which is preliminary data.</text>
</comment>
<protein>
    <submittedName>
        <fullName evidence="2">Uncharacterized protein</fullName>
    </submittedName>
</protein>
<feature type="coiled-coil region" evidence="1">
    <location>
        <begin position="68"/>
        <end position="128"/>
    </location>
</feature>
<evidence type="ECO:0000313" key="2">
    <source>
        <dbReference type="EMBL" id="OFW59228.1"/>
    </source>
</evidence>
<name>A0A1F2WQR7_9ACTN</name>
<organism evidence="2 3">
    <name type="scientific">Candidatus Solincola sediminis</name>
    <dbReference type="NCBI Taxonomy" id="1797199"/>
    <lineage>
        <taxon>Bacteria</taxon>
        <taxon>Bacillati</taxon>
        <taxon>Actinomycetota</taxon>
        <taxon>Candidatus Geothermincolia</taxon>
        <taxon>Candidatus Geothermincolales</taxon>
        <taxon>Candidatus Geothermincolaceae</taxon>
        <taxon>Candidatus Solincola</taxon>
    </lineage>
</organism>
<dbReference type="AlphaFoldDB" id="A0A1F2WQR7"/>
<sequence>MDLNGVFEPQRVAVIGVSLSSPFHPANIVYNKNYYGYGACLLCIAPGTAAKLIESDIEGGTVMASEREEMLNGEMETFEQELRRLASKLGEISGVDCNFGACVFDPQMNDVEEKIAEVQKRKQILAEVMESLKNCGV</sequence>
<accession>A0A1F2WQR7</accession>
<gene>
    <name evidence="2" type="ORF">A2Y75_01765</name>
</gene>
<dbReference type="STRING" id="1797197.A2Y75_01765"/>
<evidence type="ECO:0000313" key="3">
    <source>
        <dbReference type="Proteomes" id="UP000177876"/>
    </source>
</evidence>
<dbReference type="EMBL" id="MELK01000017">
    <property type="protein sequence ID" value="OFW59228.1"/>
    <property type="molecule type" value="Genomic_DNA"/>
</dbReference>
<proteinExistence type="predicted"/>